<name>A0ACC2AQ11_DIPCM</name>
<gene>
    <name evidence="1" type="ORF">O6H91_20G046400</name>
</gene>
<reference evidence="2" key="1">
    <citation type="journal article" date="2024" name="Proc. Natl. Acad. Sci. U.S.A.">
        <title>Extraordinary preservation of gene collinearity over three hundred million years revealed in homosporous lycophytes.</title>
        <authorList>
            <person name="Li C."/>
            <person name="Wickell D."/>
            <person name="Kuo L.Y."/>
            <person name="Chen X."/>
            <person name="Nie B."/>
            <person name="Liao X."/>
            <person name="Peng D."/>
            <person name="Ji J."/>
            <person name="Jenkins J."/>
            <person name="Williams M."/>
            <person name="Shu S."/>
            <person name="Plott C."/>
            <person name="Barry K."/>
            <person name="Rajasekar S."/>
            <person name="Grimwood J."/>
            <person name="Han X."/>
            <person name="Sun S."/>
            <person name="Hou Z."/>
            <person name="He W."/>
            <person name="Dai G."/>
            <person name="Sun C."/>
            <person name="Schmutz J."/>
            <person name="Leebens-Mack J.H."/>
            <person name="Li F.W."/>
            <person name="Wang L."/>
        </authorList>
    </citation>
    <scope>NUCLEOTIDE SEQUENCE [LARGE SCALE GENOMIC DNA]</scope>
    <source>
        <strain evidence="2">cv. PW_Plant_1</strain>
    </source>
</reference>
<dbReference type="EMBL" id="CM055111">
    <property type="protein sequence ID" value="KAJ7519618.1"/>
    <property type="molecule type" value="Genomic_DNA"/>
</dbReference>
<keyword evidence="2" id="KW-1185">Reference proteome</keyword>
<comment type="caution">
    <text evidence="1">The sequence shown here is derived from an EMBL/GenBank/DDBJ whole genome shotgun (WGS) entry which is preliminary data.</text>
</comment>
<evidence type="ECO:0000313" key="1">
    <source>
        <dbReference type="EMBL" id="KAJ7519618.1"/>
    </source>
</evidence>
<proteinExistence type="predicted"/>
<accession>A0ACC2AQ11</accession>
<organism evidence="1 2">
    <name type="scientific">Diphasiastrum complanatum</name>
    <name type="common">Issler's clubmoss</name>
    <name type="synonym">Lycopodium complanatum</name>
    <dbReference type="NCBI Taxonomy" id="34168"/>
    <lineage>
        <taxon>Eukaryota</taxon>
        <taxon>Viridiplantae</taxon>
        <taxon>Streptophyta</taxon>
        <taxon>Embryophyta</taxon>
        <taxon>Tracheophyta</taxon>
        <taxon>Lycopodiopsida</taxon>
        <taxon>Lycopodiales</taxon>
        <taxon>Lycopodiaceae</taxon>
        <taxon>Lycopodioideae</taxon>
        <taxon>Diphasiastrum</taxon>
    </lineage>
</organism>
<dbReference type="Proteomes" id="UP001162992">
    <property type="component" value="Chromosome 20"/>
</dbReference>
<protein>
    <submittedName>
        <fullName evidence="1">Uncharacterized protein</fullName>
    </submittedName>
</protein>
<sequence>MKCTNWINELILHLANCMRCLRSLKLNTHFVEESGKLYGTAFYSSVRTVKGSTSNLAIALANRSSVAVLLLLLLLRVLLISLQFTIFSAQLYVPHSLSNPLFESLKESEKMKTESTLGSSEYRNLQQPPPDDGVHSLKENAQFLTPTEGAGSELEEVMVRVDDGNSISVGENSSKLGNGKKEGLSLNRRNAQTSYSKLRSPISKERYRRDEGREKDPPLRDSMHDFISVIECGKRSLQSVDESDAKEMKEGFYFGVPVDPPMKLIGRFLQRQRESGDVSFDPDTDLMEFSCGASDSRLVERDICAVSEASEKCFGMADAARGSSLSRKSSTCHYPPISTLYVDAVHQPPKEEGMKFKPYPAPKASIPSAHGVGLRESRSMPLSSAGDACPPPLDRAQEVVKDLTRLLSARNFDRLKSKSRLAEPHPPLAVSQKKPCSSGQLEKEQQKQGNRPKSTLLRSGQQLQTSGALKTGFLGKVEEEDDPLKDVDLPEEYLNSKWNIWSILEWLAFAIILAALVCSILMPYFKHRMIWGLQIWKWVLMVMVIFRGGLLSGWIVRVIVFFVEKNFLLRKRVLYFVFGLQKGVQTCMWLMFVLLAWLFLLDPKVEHTMWKHRAMTYVTKVLICFLIGAFIWLIKILLVKVLASSYHVSTYFDRIQESLFNQYILETLSGPPVIEIQHKFNEQKELFEEVSNLRKAGAKISAVSGLLDDPPRRSILLTKSELIGSKRQVLEEGNNRDSGISIEHLQRMNQRNISAWNMKRLVNLVRHTGISTLTHTLDDAADSNDVQIQSEWQAKVAAKQVLKNVAKPGRKYIILDDLLHFMQLDEASKGMALFDGATESGQITKQNLVNWVVNVYKERKALALSLSDTRTAVNKLHRLIDVVIALLIIVIWLLVLGIATTHLLLLIFSQLVVIVFIFGNTCKTLFEAIIFLFVMHPFDVGDRCVVDGVEMVVEEMNILSTVFLRYDNEKIYYPNSLLATKPISNFHRSPDMGDAFYFSVHIWTPMEKLAALKAKIASYLESKPHHWYANHTVIVHEIEDMNKMRMSLTVRHRMNYQNFIEKQIRRSDLILEMRKYFQELGIEYHLLPQEVHIHNS</sequence>
<evidence type="ECO:0000313" key="2">
    <source>
        <dbReference type="Proteomes" id="UP001162992"/>
    </source>
</evidence>